<reference evidence="1" key="1">
    <citation type="submission" date="2025-08" db="UniProtKB">
        <authorList>
            <consortium name="Ensembl"/>
        </authorList>
    </citation>
    <scope>IDENTIFICATION</scope>
</reference>
<keyword evidence="2" id="KW-1185">Reference proteome</keyword>
<proteinExistence type="predicted"/>
<dbReference type="GeneTree" id="ENSGT00950000185225"/>
<evidence type="ECO:0000313" key="2">
    <source>
        <dbReference type="Proteomes" id="UP000694540"/>
    </source>
</evidence>
<organism evidence="1 2">
    <name type="scientific">Catagonus wagneri</name>
    <name type="common">Chacoan peccary</name>
    <dbReference type="NCBI Taxonomy" id="51154"/>
    <lineage>
        <taxon>Eukaryota</taxon>
        <taxon>Metazoa</taxon>
        <taxon>Chordata</taxon>
        <taxon>Craniata</taxon>
        <taxon>Vertebrata</taxon>
        <taxon>Euteleostomi</taxon>
        <taxon>Mammalia</taxon>
        <taxon>Eutheria</taxon>
        <taxon>Laurasiatheria</taxon>
        <taxon>Artiodactyla</taxon>
        <taxon>Suina</taxon>
        <taxon>Tayassuidae</taxon>
        <taxon>Catagonus</taxon>
    </lineage>
</organism>
<reference evidence="1" key="2">
    <citation type="submission" date="2025-09" db="UniProtKB">
        <authorList>
            <consortium name="Ensembl"/>
        </authorList>
    </citation>
    <scope>IDENTIFICATION</scope>
</reference>
<name>A0A8C3YEA9_9CETA</name>
<dbReference type="AlphaFoldDB" id="A0A8C3YEA9"/>
<sequence>MLEKSSTLPVALPWASCVWKTSLLVGTVGSGRLLPAASACSPSISREVSLLLGFFFLRSPRGILPSEGGQLPALRLLPPWPGPPDFALRACGLGADTHT</sequence>
<accession>A0A8C3YEA9</accession>
<evidence type="ECO:0000313" key="1">
    <source>
        <dbReference type="Ensembl" id="ENSCWAP00000006040.1"/>
    </source>
</evidence>
<dbReference type="Proteomes" id="UP000694540">
    <property type="component" value="Unplaced"/>
</dbReference>
<dbReference type="Ensembl" id="ENSCWAT00000006524.1">
    <property type="protein sequence ID" value="ENSCWAP00000006040.1"/>
    <property type="gene ID" value="ENSCWAG00000004662.1"/>
</dbReference>
<protein>
    <submittedName>
        <fullName evidence="1">Uncharacterized protein</fullName>
    </submittedName>
</protein>